<feature type="site" description="Transition state stabilizer" evidence="18">
    <location>
        <position position="64"/>
    </location>
</feature>
<evidence type="ECO:0000256" key="1">
    <source>
        <dbReference type="ARBA" id="ARBA00000189"/>
    </source>
</evidence>
<keyword evidence="11 17" id="KW-0408">Iron</keyword>
<dbReference type="OMA" id="DHIQNHI"/>
<dbReference type="PROSITE" id="PS00435">
    <property type="entry name" value="PEROXIDASE_1"/>
    <property type="match status" value="1"/>
</dbReference>
<comment type="subcellular location">
    <subcellularLocation>
        <location evidence="20">Secreted</location>
    </subcellularLocation>
</comment>
<dbReference type="Gene3D" id="1.10.520.10">
    <property type="match status" value="1"/>
</dbReference>
<dbReference type="PRINTS" id="PR00458">
    <property type="entry name" value="PEROXIDASE"/>
</dbReference>
<feature type="binding site" description="axial binding residue" evidence="17">
    <location>
        <position position="197"/>
    </location>
    <ligand>
        <name>heme b</name>
        <dbReference type="ChEBI" id="CHEBI:60344"/>
    </ligand>
    <ligandPart>
        <name>Fe</name>
        <dbReference type="ChEBI" id="CHEBI:18248"/>
    </ligandPart>
</feature>
<dbReference type="PROSITE" id="PS00436">
    <property type="entry name" value="PEROXIDASE_2"/>
    <property type="match status" value="1"/>
</dbReference>
<dbReference type="GO" id="GO:0009505">
    <property type="term" value="C:plant-type cell wall"/>
    <property type="evidence" value="ECO:0000318"/>
    <property type="project" value="GO_Central"/>
</dbReference>
<feature type="binding site" evidence="17">
    <location>
        <position position="78"/>
    </location>
    <ligand>
        <name>Ca(2+)</name>
        <dbReference type="ChEBI" id="CHEBI:29108"/>
        <label>1</label>
    </ligand>
</feature>
<dbReference type="AlphaFoldDB" id="A0A0K9NMZ6"/>
<dbReference type="GO" id="GO:0004601">
    <property type="term" value="F:peroxidase activity"/>
    <property type="evidence" value="ECO:0000318"/>
    <property type="project" value="GO_Central"/>
</dbReference>
<feature type="binding site" evidence="17">
    <location>
        <position position="74"/>
    </location>
    <ligand>
        <name>Ca(2+)</name>
        <dbReference type="ChEBI" id="CHEBI:29108"/>
        <label>1</label>
    </ligand>
</feature>
<dbReference type="EMBL" id="LFYR01001978">
    <property type="protein sequence ID" value="KMZ57988.1"/>
    <property type="molecule type" value="Genomic_DNA"/>
</dbReference>
<evidence type="ECO:0000256" key="13">
    <source>
        <dbReference type="ARBA" id="ARBA00023180"/>
    </source>
</evidence>
<gene>
    <name evidence="22" type="ORF">ZOSMA_7G00170</name>
</gene>
<keyword evidence="8 20" id="KW-0732">Signal</keyword>
<feature type="binding site" evidence="17">
    <location>
        <position position="250"/>
    </location>
    <ligand>
        <name>Ca(2+)</name>
        <dbReference type="ChEBI" id="CHEBI:29108"/>
        <label>2</label>
    </ligand>
</feature>
<dbReference type="EC" id="1.11.1.7" evidence="20"/>
<organism evidence="22 23">
    <name type="scientific">Zostera marina</name>
    <name type="common">Eelgrass</name>
    <dbReference type="NCBI Taxonomy" id="29655"/>
    <lineage>
        <taxon>Eukaryota</taxon>
        <taxon>Viridiplantae</taxon>
        <taxon>Streptophyta</taxon>
        <taxon>Embryophyta</taxon>
        <taxon>Tracheophyta</taxon>
        <taxon>Spermatophyta</taxon>
        <taxon>Magnoliopsida</taxon>
        <taxon>Liliopsida</taxon>
        <taxon>Zosteraceae</taxon>
        <taxon>Zostera</taxon>
    </lineage>
</organism>
<evidence type="ECO:0000256" key="18">
    <source>
        <dbReference type="PIRSR" id="PIRSR600823-4"/>
    </source>
</evidence>
<keyword evidence="5 20" id="KW-0575">Peroxidase</keyword>
<dbReference type="InterPro" id="IPR019793">
    <property type="entry name" value="Peroxidases_heam-ligand_BS"/>
</dbReference>
<keyword evidence="4 20" id="KW-0964">Secreted</keyword>
<dbReference type="PANTHER" id="PTHR31235">
    <property type="entry name" value="PEROXIDASE 25-RELATED"/>
    <property type="match status" value="1"/>
</dbReference>
<dbReference type="OrthoDB" id="2113341at2759"/>
<dbReference type="GO" id="GO:0006979">
    <property type="term" value="P:response to oxidative stress"/>
    <property type="evidence" value="ECO:0007669"/>
    <property type="project" value="UniProtKB-UniRule"/>
</dbReference>
<dbReference type="PRINTS" id="PR00461">
    <property type="entry name" value="PLPEROXIDASE"/>
</dbReference>
<keyword evidence="12 19" id="KW-1015">Disulfide bond</keyword>
<feature type="signal peptide" evidence="20">
    <location>
        <begin position="1"/>
        <end position="26"/>
    </location>
</feature>
<evidence type="ECO:0000256" key="4">
    <source>
        <dbReference type="ARBA" id="ARBA00022525"/>
    </source>
</evidence>
<dbReference type="InterPro" id="IPR019794">
    <property type="entry name" value="Peroxidases_AS"/>
</dbReference>
<dbReference type="InterPro" id="IPR002016">
    <property type="entry name" value="Haem_peroxidase"/>
</dbReference>
<keyword evidence="23" id="KW-1185">Reference proteome</keyword>
<feature type="binding site" evidence="17">
    <location>
        <position position="72"/>
    </location>
    <ligand>
        <name>Ca(2+)</name>
        <dbReference type="ChEBI" id="CHEBI:29108"/>
        <label>1</label>
    </ligand>
</feature>
<evidence type="ECO:0000256" key="19">
    <source>
        <dbReference type="PIRSR" id="PIRSR600823-5"/>
    </source>
</evidence>
<comment type="similarity">
    <text evidence="20">Belongs to the peroxidase family. Classical plant (class III) peroxidase subfamily.</text>
</comment>
<dbReference type="SUPFAM" id="SSF48113">
    <property type="entry name" value="Heme-dependent peroxidases"/>
    <property type="match status" value="1"/>
</dbReference>
<evidence type="ECO:0000313" key="22">
    <source>
        <dbReference type="EMBL" id="KMZ57988.1"/>
    </source>
</evidence>
<dbReference type="InterPro" id="IPR033905">
    <property type="entry name" value="Secretory_peroxidase"/>
</dbReference>
<evidence type="ECO:0000256" key="10">
    <source>
        <dbReference type="ARBA" id="ARBA00023002"/>
    </source>
</evidence>
<evidence type="ECO:0000259" key="21">
    <source>
        <dbReference type="PROSITE" id="PS50873"/>
    </source>
</evidence>
<dbReference type="Pfam" id="PF00141">
    <property type="entry name" value="peroxidase"/>
    <property type="match status" value="1"/>
</dbReference>
<dbReference type="FunFam" id="1.10.520.10:FF:000001">
    <property type="entry name" value="Peroxidase"/>
    <property type="match status" value="1"/>
</dbReference>
<evidence type="ECO:0000256" key="16">
    <source>
        <dbReference type="PIRSR" id="PIRSR600823-2"/>
    </source>
</evidence>
<evidence type="ECO:0000256" key="8">
    <source>
        <dbReference type="ARBA" id="ARBA00022729"/>
    </source>
</evidence>
<evidence type="ECO:0000256" key="11">
    <source>
        <dbReference type="ARBA" id="ARBA00023004"/>
    </source>
</evidence>
<dbReference type="PROSITE" id="PS50873">
    <property type="entry name" value="PEROXIDASE_4"/>
    <property type="match status" value="1"/>
</dbReference>
<dbReference type="GO" id="GO:0140825">
    <property type="term" value="F:lactoperoxidase activity"/>
    <property type="evidence" value="ECO:0007669"/>
    <property type="project" value="UniProtKB-EC"/>
</dbReference>
<feature type="binding site" evidence="16">
    <location>
        <position position="167"/>
    </location>
    <ligand>
        <name>substrate</name>
    </ligand>
</feature>
<evidence type="ECO:0000256" key="2">
    <source>
        <dbReference type="ARBA" id="ARBA00002322"/>
    </source>
</evidence>
<feature type="binding site" evidence="17">
    <location>
        <position position="69"/>
    </location>
    <ligand>
        <name>Ca(2+)</name>
        <dbReference type="ChEBI" id="CHEBI:29108"/>
        <label>1</label>
    </ligand>
</feature>
<protein>
    <recommendedName>
        <fullName evidence="20">Peroxidase</fullName>
        <ecNumber evidence="20">1.11.1.7</ecNumber>
    </recommendedName>
</protein>
<comment type="function">
    <text evidence="2">Removal of H(2)O(2), oxidation of toxic reductants, biosynthesis and degradation of lignin, suberization, auxin catabolism, response to environmental stresses such as wounding, pathogen attack and oxidative stress. These functions might be dependent on each isozyme/isoform in each plant tissue.</text>
</comment>
<feature type="binding site" evidence="17">
    <location>
        <position position="93"/>
    </location>
    <ligand>
        <name>Ca(2+)</name>
        <dbReference type="ChEBI" id="CHEBI:29108"/>
        <label>1</label>
    </ligand>
</feature>
<dbReference type="GO" id="GO:0005576">
    <property type="term" value="C:extracellular region"/>
    <property type="evidence" value="ECO:0007669"/>
    <property type="project" value="UniProtKB-SubCell"/>
</dbReference>
<keyword evidence="13" id="KW-0325">Glycoprotein</keyword>
<feature type="disulfide bond" evidence="19">
    <location>
        <begin position="125"/>
        <end position="327"/>
    </location>
</feature>
<dbReference type="STRING" id="29655.A0A0K9NMZ6"/>
<evidence type="ECO:0000256" key="20">
    <source>
        <dbReference type="RuleBase" id="RU362060"/>
    </source>
</evidence>
<accession>A0A0K9NMZ6</accession>
<evidence type="ECO:0000256" key="17">
    <source>
        <dbReference type="PIRSR" id="PIRSR600823-3"/>
    </source>
</evidence>
<keyword evidence="14 20" id="KW-0376">Hydrogen peroxide</keyword>
<dbReference type="GO" id="GO:0020037">
    <property type="term" value="F:heme binding"/>
    <property type="evidence" value="ECO:0007669"/>
    <property type="project" value="UniProtKB-UniRule"/>
</dbReference>
<keyword evidence="6 20" id="KW-0349">Heme</keyword>
<evidence type="ECO:0000256" key="14">
    <source>
        <dbReference type="ARBA" id="ARBA00023324"/>
    </source>
</evidence>
<dbReference type="GO" id="GO:0042744">
    <property type="term" value="P:hydrogen peroxide catabolic process"/>
    <property type="evidence" value="ECO:0007669"/>
    <property type="project" value="UniProtKB-KW"/>
</dbReference>
<feature type="chain" id="PRO_5005393794" description="Peroxidase" evidence="20">
    <location>
        <begin position="27"/>
        <end position="332"/>
    </location>
</feature>
<evidence type="ECO:0000256" key="5">
    <source>
        <dbReference type="ARBA" id="ARBA00022559"/>
    </source>
</evidence>
<evidence type="ECO:0000256" key="12">
    <source>
        <dbReference type="ARBA" id="ARBA00023157"/>
    </source>
</evidence>
<comment type="cofactor">
    <cofactor evidence="17 20">
        <name>Ca(2+)</name>
        <dbReference type="ChEBI" id="CHEBI:29108"/>
    </cofactor>
    <text evidence="17 20">Binds 2 calcium ions per subunit.</text>
</comment>
<feature type="active site" description="Proton acceptor" evidence="15">
    <location>
        <position position="68"/>
    </location>
</feature>
<dbReference type="GO" id="GO:0046872">
    <property type="term" value="F:metal ion binding"/>
    <property type="evidence" value="ECO:0007669"/>
    <property type="project" value="UniProtKB-UniRule"/>
</dbReference>
<feature type="domain" description="Plant heme peroxidase family profile" evidence="21">
    <location>
        <begin position="27"/>
        <end position="331"/>
    </location>
</feature>
<keyword evidence="7 17" id="KW-0479">Metal-binding</keyword>
<feature type="binding site" evidence="17">
    <location>
        <position position="198"/>
    </location>
    <ligand>
        <name>Ca(2+)</name>
        <dbReference type="ChEBI" id="CHEBI:29108"/>
        <label>2</label>
    </ligand>
</feature>
<comment type="cofactor">
    <cofactor evidence="17 20">
        <name>heme b</name>
        <dbReference type="ChEBI" id="CHEBI:60344"/>
    </cofactor>
    <text evidence="17 20">Binds 1 heme b (iron(II)-protoporphyrin IX) group per subunit.</text>
</comment>
<feature type="disulfide bond" evidence="19">
    <location>
        <begin position="70"/>
        <end position="75"/>
    </location>
</feature>
<feature type="binding site" evidence="17">
    <location>
        <position position="76"/>
    </location>
    <ligand>
        <name>Ca(2+)</name>
        <dbReference type="ChEBI" id="CHEBI:29108"/>
        <label>1</label>
    </ligand>
</feature>
<feature type="binding site" evidence="17">
    <location>
        <position position="258"/>
    </location>
    <ligand>
        <name>Ca(2+)</name>
        <dbReference type="ChEBI" id="CHEBI:29108"/>
        <label>2</label>
    </ligand>
</feature>
<name>A0A0K9NMZ6_ZOSMR</name>
<keyword evidence="10 20" id="KW-0560">Oxidoreductase</keyword>
<dbReference type="GO" id="GO:0006950">
    <property type="term" value="P:response to stress"/>
    <property type="evidence" value="ECO:0000318"/>
    <property type="project" value="GO_Central"/>
</dbReference>
<evidence type="ECO:0000256" key="3">
    <source>
        <dbReference type="ARBA" id="ARBA00006873"/>
    </source>
</evidence>
<keyword evidence="9 17" id="KW-0106">Calcium</keyword>
<dbReference type="InterPro" id="IPR000823">
    <property type="entry name" value="Peroxidase_pln"/>
</dbReference>
<comment type="caution">
    <text evidence="22">The sequence shown here is derived from an EMBL/GenBank/DDBJ whole genome shotgun (WGS) entry which is preliminary data.</text>
</comment>
<dbReference type="Gene3D" id="1.10.420.10">
    <property type="entry name" value="Peroxidase, domain 2"/>
    <property type="match status" value="1"/>
</dbReference>
<evidence type="ECO:0000256" key="15">
    <source>
        <dbReference type="PIRSR" id="PIRSR600823-1"/>
    </source>
</evidence>
<feature type="disulfide bond" evidence="19">
    <location>
        <begin position="204"/>
        <end position="237"/>
    </location>
</feature>
<evidence type="ECO:0000313" key="23">
    <source>
        <dbReference type="Proteomes" id="UP000036987"/>
    </source>
</evidence>
<comment type="catalytic activity">
    <reaction evidence="1 20">
        <text>2 a phenolic donor + H2O2 = 2 a phenolic radical donor + 2 H2O</text>
        <dbReference type="Rhea" id="RHEA:56136"/>
        <dbReference type="ChEBI" id="CHEBI:15377"/>
        <dbReference type="ChEBI" id="CHEBI:16240"/>
        <dbReference type="ChEBI" id="CHEBI:139520"/>
        <dbReference type="ChEBI" id="CHEBI:139521"/>
        <dbReference type="EC" id="1.11.1.7"/>
    </reaction>
</comment>
<sequence length="332" mass="36043">MEKNIAGNLFWIAVLTIVLASATTQAQLQLGFYHRSCPKAESLIREFVQDHIPNAPSLAAALLRMHFHDCFVQGCDGSILLNVTTTTPTNATEKTAPPNLTLRGFDFIDRVKAVVEEECPGVVSCADVVALVARDSVVVTGGPSWNVPTGRRDGTISNATQALNGIPAPFFNFVNLTKSFAKVGLNVTDLVLLSGAHTIGIGHCSSFSKRLYNFTGVGDEDPSLDSEYAANLKKFKCKIPNDNVTFVEMDPGSVRTFDTHYYKLLLKRRGLFQSDAALTTDSNARDFVTNLVNGPPSNFFAAFGLSMEKMGRAHVKTGTQGQIRKHCALINN</sequence>
<evidence type="ECO:0000256" key="7">
    <source>
        <dbReference type="ARBA" id="ARBA00022723"/>
    </source>
</evidence>
<reference evidence="23" key="1">
    <citation type="journal article" date="2016" name="Nature">
        <title>The genome of the seagrass Zostera marina reveals angiosperm adaptation to the sea.</title>
        <authorList>
            <person name="Olsen J.L."/>
            <person name="Rouze P."/>
            <person name="Verhelst B."/>
            <person name="Lin Y.-C."/>
            <person name="Bayer T."/>
            <person name="Collen J."/>
            <person name="Dattolo E."/>
            <person name="De Paoli E."/>
            <person name="Dittami S."/>
            <person name="Maumus F."/>
            <person name="Michel G."/>
            <person name="Kersting A."/>
            <person name="Lauritano C."/>
            <person name="Lohaus R."/>
            <person name="Toepel M."/>
            <person name="Tonon T."/>
            <person name="Vanneste K."/>
            <person name="Amirebrahimi M."/>
            <person name="Brakel J."/>
            <person name="Bostroem C."/>
            <person name="Chovatia M."/>
            <person name="Grimwood J."/>
            <person name="Jenkins J.W."/>
            <person name="Jueterbock A."/>
            <person name="Mraz A."/>
            <person name="Stam W.T."/>
            <person name="Tice H."/>
            <person name="Bornberg-Bauer E."/>
            <person name="Green P.J."/>
            <person name="Pearson G.A."/>
            <person name="Procaccini G."/>
            <person name="Duarte C.M."/>
            <person name="Schmutz J."/>
            <person name="Reusch T.B.H."/>
            <person name="Van de Peer Y."/>
        </authorList>
    </citation>
    <scope>NUCLEOTIDE SEQUENCE [LARGE SCALE GENOMIC DNA]</scope>
    <source>
        <strain evidence="23">cv. Finnish</strain>
    </source>
</reference>
<dbReference type="InterPro" id="IPR010255">
    <property type="entry name" value="Haem_peroxidase_sf"/>
</dbReference>
<evidence type="ECO:0000256" key="6">
    <source>
        <dbReference type="ARBA" id="ARBA00022617"/>
    </source>
</evidence>
<proteinExistence type="inferred from homology"/>
<comment type="similarity">
    <text evidence="3">Belongs to the peroxidase family. Ascorbate peroxidase subfamily.</text>
</comment>
<dbReference type="Proteomes" id="UP000036987">
    <property type="component" value="Unassembled WGS sequence"/>
</dbReference>
<dbReference type="FunFam" id="1.10.420.10:FF:000008">
    <property type="entry name" value="Peroxidase"/>
    <property type="match status" value="1"/>
</dbReference>
<evidence type="ECO:0000256" key="9">
    <source>
        <dbReference type="ARBA" id="ARBA00022837"/>
    </source>
</evidence>
<dbReference type="CDD" id="cd00693">
    <property type="entry name" value="secretory_peroxidase"/>
    <property type="match status" value="1"/>
</dbReference>
<feature type="disulfide bond" evidence="19">
    <location>
        <begin position="37"/>
        <end position="119"/>
    </location>
</feature>